<gene>
    <name evidence="2" type="ORF">AAFF_G00226030</name>
</gene>
<organism evidence="2 3">
    <name type="scientific">Aldrovandia affinis</name>
    <dbReference type="NCBI Taxonomy" id="143900"/>
    <lineage>
        <taxon>Eukaryota</taxon>
        <taxon>Metazoa</taxon>
        <taxon>Chordata</taxon>
        <taxon>Craniata</taxon>
        <taxon>Vertebrata</taxon>
        <taxon>Euteleostomi</taxon>
        <taxon>Actinopterygii</taxon>
        <taxon>Neopterygii</taxon>
        <taxon>Teleostei</taxon>
        <taxon>Notacanthiformes</taxon>
        <taxon>Halosauridae</taxon>
        <taxon>Aldrovandia</taxon>
    </lineage>
</organism>
<feature type="region of interest" description="Disordered" evidence="1">
    <location>
        <begin position="1"/>
        <end position="20"/>
    </location>
</feature>
<proteinExistence type="predicted"/>
<dbReference type="EMBL" id="JAINUG010000003">
    <property type="protein sequence ID" value="KAJ8417760.1"/>
    <property type="molecule type" value="Genomic_DNA"/>
</dbReference>
<comment type="caution">
    <text evidence="2">The sequence shown here is derived from an EMBL/GenBank/DDBJ whole genome shotgun (WGS) entry which is preliminary data.</text>
</comment>
<sequence>MRPVCEKKKEEEEERDKQCSTGEHLRFAGLSVTETQSEGKCPAIAISTEGQEAHRRCQGGERSGDKLLNYVTVGLICLLVIHQSMRSTDSHLC</sequence>
<reference evidence="2" key="1">
    <citation type="journal article" date="2023" name="Science">
        <title>Genome structures resolve the early diversification of teleost fishes.</title>
        <authorList>
            <person name="Parey E."/>
            <person name="Louis A."/>
            <person name="Montfort J."/>
            <person name="Bouchez O."/>
            <person name="Roques C."/>
            <person name="Iampietro C."/>
            <person name="Lluch J."/>
            <person name="Castinel A."/>
            <person name="Donnadieu C."/>
            <person name="Desvignes T."/>
            <person name="Floi Bucao C."/>
            <person name="Jouanno E."/>
            <person name="Wen M."/>
            <person name="Mejri S."/>
            <person name="Dirks R."/>
            <person name="Jansen H."/>
            <person name="Henkel C."/>
            <person name="Chen W.J."/>
            <person name="Zahm M."/>
            <person name="Cabau C."/>
            <person name="Klopp C."/>
            <person name="Thompson A.W."/>
            <person name="Robinson-Rechavi M."/>
            <person name="Braasch I."/>
            <person name="Lecointre G."/>
            <person name="Bobe J."/>
            <person name="Postlethwait J.H."/>
            <person name="Berthelot C."/>
            <person name="Roest Crollius H."/>
            <person name="Guiguen Y."/>
        </authorList>
    </citation>
    <scope>NUCLEOTIDE SEQUENCE</scope>
    <source>
        <strain evidence="2">NC1722</strain>
    </source>
</reference>
<name>A0AAD7TBB1_9TELE</name>
<evidence type="ECO:0000313" key="2">
    <source>
        <dbReference type="EMBL" id="KAJ8417760.1"/>
    </source>
</evidence>
<accession>A0AAD7TBB1</accession>
<keyword evidence="3" id="KW-1185">Reference proteome</keyword>
<protein>
    <submittedName>
        <fullName evidence="2">Uncharacterized protein</fullName>
    </submittedName>
</protein>
<dbReference type="AlphaFoldDB" id="A0AAD7TBB1"/>
<evidence type="ECO:0000256" key="1">
    <source>
        <dbReference type="SAM" id="MobiDB-lite"/>
    </source>
</evidence>
<evidence type="ECO:0000313" key="3">
    <source>
        <dbReference type="Proteomes" id="UP001221898"/>
    </source>
</evidence>
<dbReference type="Proteomes" id="UP001221898">
    <property type="component" value="Unassembled WGS sequence"/>
</dbReference>